<evidence type="ECO:0000256" key="1">
    <source>
        <dbReference type="ARBA" id="ARBA00022448"/>
    </source>
</evidence>
<feature type="domain" description="Agenet" evidence="5">
    <location>
        <begin position="16"/>
        <end position="80"/>
    </location>
</feature>
<dbReference type="PANTHER" id="PTHR31917">
    <property type="entry name" value="AGENET DOMAIN-CONTAINING PROTEIN-RELATED"/>
    <property type="match status" value="1"/>
</dbReference>
<dbReference type="Pfam" id="PF05266">
    <property type="entry name" value="DUF724"/>
    <property type="match status" value="2"/>
</dbReference>
<evidence type="ECO:0000313" key="7">
    <source>
        <dbReference type="Proteomes" id="UP000324897"/>
    </source>
</evidence>
<protein>
    <recommendedName>
        <fullName evidence="5">Agenet domain-containing protein</fullName>
    </recommendedName>
</protein>
<accession>A0A5J9V6H3</accession>
<feature type="non-terminal residue" evidence="6">
    <location>
        <position position="1"/>
    </location>
</feature>
<dbReference type="AlphaFoldDB" id="A0A5J9V6H3"/>
<sequence length="877" mass="99406">MCPSPPLSLVPEEDAMDYEVGDKVEVLVEIYGSRSWHPATVVAVRPDLQRCIVEYDYEEDARDTVDWVDIWRRPLASEVEESEDDSDEERHPATGGFFFKAGDRVELLRSHPDYGDAWYPATVECVVDPESETYRVQRVSGPRRSPDEEEEEHQEQGMANFRPAVVESEFLLDLRHGAQVEVRCDGGWAIGVVLGAVGASQYRVAIGEKVKVIKEVRDLRPRYKWDWENREWSVIASFPPKGICIVELFYSLSDCDVTVNLMSIRKSHFVVFSLWMKCFTHALNSKPLGDTFSWEQFLLTIEIIYGCKFDAYPNLLGIKGLLLSWLLSACVKRPRSPVERASDDDERSSDPESIETKRSIKQQKHLGGMPDGSGHALVSNMDNVSGNTNCVLRKKVTTKKGSKRKFHLKKSREEQSNPHSSLDATTTPLSTMGICGSLSDQGLTATLNNSCQANRNEDEVATQLPFIKSLPAWSLFEEMEVFKKMPQQPHFGPLQKEKPIQHEGIALGLTATFAIVVECISNSCIEDNYESFQDKDYVFSQLKHFGFSVDKLQTCLNKLIEMKSEYAKHITERDIVQAQKQLKRDSCSKVDSLRDLLMRLGLELLPLAEEKKAREAEISELEEAESMVKKACHDIKERFGDTLAEYIVYTCEINKLGVCGSLSDQGSTAMSINSSSQANRNEDEVATQLPFIKSLPVWSSFEEMEVFKKMPQQPHFGPLQKEKPIQREGIALGLMGSFANVVESISNSSIEDNYESFQDKDYVLSHLKHFGFSVDKLQTCLNKLIEMKSEYAKHVTERDIVQAQKQLKGDSCSEIDNQRDEKIKMLMQLGQELQQLHEAKRAREAEFSELKEAESMVDKACQDMKEQFGDTLVEHLG</sequence>
<feature type="domain" description="Agenet" evidence="5">
    <location>
        <begin position="97"/>
        <end position="169"/>
    </location>
</feature>
<keyword evidence="2" id="KW-0341">Growth regulation</keyword>
<keyword evidence="3" id="KW-0175">Coiled coil</keyword>
<feature type="region of interest" description="Disordered" evidence="4">
    <location>
        <begin position="136"/>
        <end position="158"/>
    </location>
</feature>
<feature type="coiled-coil region" evidence="3">
    <location>
        <begin position="826"/>
        <end position="856"/>
    </location>
</feature>
<feature type="region of interest" description="Disordered" evidence="4">
    <location>
        <begin position="397"/>
        <end position="428"/>
    </location>
</feature>
<evidence type="ECO:0000256" key="2">
    <source>
        <dbReference type="ARBA" id="ARBA00022604"/>
    </source>
</evidence>
<feature type="compositionally biased region" description="Basic residues" evidence="4">
    <location>
        <begin position="397"/>
        <end position="410"/>
    </location>
</feature>
<dbReference type="Proteomes" id="UP000324897">
    <property type="component" value="Chromosome 1"/>
</dbReference>
<dbReference type="EMBL" id="RWGY01000011">
    <property type="protein sequence ID" value="TVU31543.1"/>
    <property type="molecule type" value="Genomic_DNA"/>
</dbReference>
<feature type="domain" description="Agenet" evidence="5">
    <location>
        <begin position="172"/>
        <end position="227"/>
    </location>
</feature>
<dbReference type="Pfam" id="PF05641">
    <property type="entry name" value="Agenet"/>
    <property type="match status" value="1"/>
</dbReference>
<dbReference type="InterPro" id="IPR014002">
    <property type="entry name" value="Agenet_dom_plant"/>
</dbReference>
<dbReference type="Gramene" id="TVU31543">
    <property type="protein sequence ID" value="TVU31543"/>
    <property type="gene ID" value="EJB05_23230"/>
</dbReference>
<gene>
    <name evidence="6" type="ORF">EJB05_23230</name>
</gene>
<evidence type="ECO:0000256" key="4">
    <source>
        <dbReference type="SAM" id="MobiDB-lite"/>
    </source>
</evidence>
<organism evidence="6 7">
    <name type="scientific">Eragrostis curvula</name>
    <name type="common">weeping love grass</name>
    <dbReference type="NCBI Taxonomy" id="38414"/>
    <lineage>
        <taxon>Eukaryota</taxon>
        <taxon>Viridiplantae</taxon>
        <taxon>Streptophyta</taxon>
        <taxon>Embryophyta</taxon>
        <taxon>Tracheophyta</taxon>
        <taxon>Spermatophyta</taxon>
        <taxon>Magnoliopsida</taxon>
        <taxon>Liliopsida</taxon>
        <taxon>Poales</taxon>
        <taxon>Poaceae</taxon>
        <taxon>PACMAD clade</taxon>
        <taxon>Chloridoideae</taxon>
        <taxon>Eragrostideae</taxon>
        <taxon>Eragrostidinae</taxon>
        <taxon>Eragrostis</taxon>
    </lineage>
</organism>
<evidence type="ECO:0000313" key="6">
    <source>
        <dbReference type="EMBL" id="TVU31543.1"/>
    </source>
</evidence>
<feature type="region of interest" description="Disordered" evidence="4">
    <location>
        <begin position="337"/>
        <end position="380"/>
    </location>
</feature>
<reference evidence="6 7" key="1">
    <citation type="journal article" date="2019" name="Sci. Rep.">
        <title>A high-quality genome of Eragrostis curvula grass provides insights into Poaceae evolution and supports new strategies to enhance forage quality.</title>
        <authorList>
            <person name="Carballo J."/>
            <person name="Santos B.A.C.M."/>
            <person name="Zappacosta D."/>
            <person name="Garbus I."/>
            <person name="Selva J.P."/>
            <person name="Gallo C.A."/>
            <person name="Diaz A."/>
            <person name="Albertini E."/>
            <person name="Caccamo M."/>
            <person name="Echenique V."/>
        </authorList>
    </citation>
    <scope>NUCLEOTIDE SEQUENCE [LARGE SCALE GENOMIC DNA]</scope>
    <source>
        <strain evidence="7">cv. Victoria</strain>
        <tissue evidence="6">Leaf</tissue>
    </source>
</reference>
<proteinExistence type="predicted"/>
<evidence type="ECO:0000256" key="3">
    <source>
        <dbReference type="SAM" id="Coils"/>
    </source>
</evidence>
<dbReference type="InterPro" id="IPR007930">
    <property type="entry name" value="DUF724"/>
</dbReference>
<keyword evidence="7" id="KW-1185">Reference proteome</keyword>
<name>A0A5J9V6H3_9POAL</name>
<keyword evidence="1" id="KW-0813">Transport</keyword>
<dbReference type="SMART" id="SM00743">
    <property type="entry name" value="Agenet"/>
    <property type="match status" value="3"/>
</dbReference>
<dbReference type="PANTHER" id="PTHR31917:SF148">
    <property type="entry name" value="DUF724 DOMAIN-CONTAINING PROTEIN 2"/>
    <property type="match status" value="1"/>
</dbReference>
<feature type="compositionally biased region" description="Basic and acidic residues" evidence="4">
    <location>
        <begin position="348"/>
        <end position="358"/>
    </location>
</feature>
<comment type="caution">
    <text evidence="6">The sequence shown here is derived from an EMBL/GenBank/DDBJ whole genome shotgun (WGS) entry which is preliminary data.</text>
</comment>
<feature type="compositionally biased region" description="Polar residues" evidence="4">
    <location>
        <begin position="417"/>
        <end position="428"/>
    </location>
</feature>
<dbReference type="InterPro" id="IPR008395">
    <property type="entry name" value="Agenet-like_dom"/>
</dbReference>
<dbReference type="OrthoDB" id="687110at2759"/>
<evidence type="ECO:0000259" key="5">
    <source>
        <dbReference type="SMART" id="SM00743"/>
    </source>
</evidence>